<reference evidence="1 2" key="1">
    <citation type="submission" date="2019-05" db="EMBL/GenBank/DDBJ databases">
        <title>Another draft genome of Portunus trituberculatus and its Hox gene families provides insights of decapod evolution.</title>
        <authorList>
            <person name="Jeong J.-H."/>
            <person name="Song I."/>
            <person name="Kim S."/>
            <person name="Choi T."/>
            <person name="Kim D."/>
            <person name="Ryu S."/>
            <person name="Kim W."/>
        </authorList>
    </citation>
    <scope>NUCLEOTIDE SEQUENCE [LARGE SCALE GENOMIC DNA]</scope>
    <source>
        <tissue evidence="1">Muscle</tissue>
    </source>
</reference>
<comment type="caution">
    <text evidence="1">The sequence shown here is derived from an EMBL/GenBank/DDBJ whole genome shotgun (WGS) entry which is preliminary data.</text>
</comment>
<name>A0A5B7G1P0_PORTR</name>
<evidence type="ECO:0000313" key="2">
    <source>
        <dbReference type="Proteomes" id="UP000324222"/>
    </source>
</evidence>
<protein>
    <submittedName>
        <fullName evidence="1">Uncharacterized protein</fullName>
    </submittedName>
</protein>
<gene>
    <name evidence="1" type="ORF">E2C01_046701</name>
</gene>
<dbReference type="AlphaFoldDB" id="A0A5B7G1P0"/>
<evidence type="ECO:0000313" key="1">
    <source>
        <dbReference type="EMBL" id="MPC52822.1"/>
    </source>
</evidence>
<organism evidence="1 2">
    <name type="scientific">Portunus trituberculatus</name>
    <name type="common">Swimming crab</name>
    <name type="synonym">Neptunus trituberculatus</name>
    <dbReference type="NCBI Taxonomy" id="210409"/>
    <lineage>
        <taxon>Eukaryota</taxon>
        <taxon>Metazoa</taxon>
        <taxon>Ecdysozoa</taxon>
        <taxon>Arthropoda</taxon>
        <taxon>Crustacea</taxon>
        <taxon>Multicrustacea</taxon>
        <taxon>Malacostraca</taxon>
        <taxon>Eumalacostraca</taxon>
        <taxon>Eucarida</taxon>
        <taxon>Decapoda</taxon>
        <taxon>Pleocyemata</taxon>
        <taxon>Brachyura</taxon>
        <taxon>Eubrachyura</taxon>
        <taxon>Portunoidea</taxon>
        <taxon>Portunidae</taxon>
        <taxon>Portuninae</taxon>
        <taxon>Portunus</taxon>
    </lineage>
</organism>
<dbReference type="Proteomes" id="UP000324222">
    <property type="component" value="Unassembled WGS sequence"/>
</dbReference>
<keyword evidence="2" id="KW-1185">Reference proteome</keyword>
<dbReference type="EMBL" id="VSRR010011174">
    <property type="protein sequence ID" value="MPC52822.1"/>
    <property type="molecule type" value="Genomic_DNA"/>
</dbReference>
<accession>A0A5B7G1P0</accession>
<sequence>MVPASTAGPTGGFYAPVPWTVAAPLPRIRKLASAIQLSRLVARLLSRILMVVSAIQLPCLVASLLSPPVVLSMVQLSNYSGYEVSICHTAPRPGGQTPFQDVEAAICHTAPMPGGQLIIPSRGLGLDETIPLSSVEASVVAGQPAPVPGGSGVSQGLSAPMPVGHPLSTAGTFDDDEEEVPPNQDVSPFLHLICQVKAYLHQPSPEAPSLSQLMGVKKVQGSVLPCQPSLSHCRLWLKMFVRKPNAGP</sequence>
<proteinExistence type="predicted"/>